<evidence type="ECO:0000256" key="5">
    <source>
        <dbReference type="ARBA" id="ARBA00022692"/>
    </source>
</evidence>
<evidence type="ECO:0000256" key="2">
    <source>
        <dbReference type="ARBA" id="ARBA00009142"/>
    </source>
</evidence>
<evidence type="ECO:0000256" key="1">
    <source>
        <dbReference type="ARBA" id="ARBA00004651"/>
    </source>
</evidence>
<accession>A0A0B2AE76</accession>
<keyword evidence="10" id="KW-1185">Reference proteome</keyword>
<dbReference type="OrthoDB" id="9801058at2"/>
<gene>
    <name evidence="9" type="ORF">LK09_01040</name>
</gene>
<keyword evidence="5 8" id="KW-0812">Transmembrane</keyword>
<feature type="transmembrane region" description="Helical" evidence="8">
    <location>
        <begin position="190"/>
        <end position="216"/>
    </location>
</feature>
<keyword evidence="3" id="KW-0813">Transport</keyword>
<evidence type="ECO:0000256" key="6">
    <source>
        <dbReference type="ARBA" id="ARBA00022989"/>
    </source>
</evidence>
<feature type="transmembrane region" description="Helical" evidence="8">
    <location>
        <begin position="36"/>
        <end position="62"/>
    </location>
</feature>
<dbReference type="PANTHER" id="PTHR30269:SF23">
    <property type="entry name" value="MEMBRANE TRANSPORTER PROTEIN YDHB-RELATED"/>
    <property type="match status" value="1"/>
</dbReference>
<dbReference type="Pfam" id="PF01925">
    <property type="entry name" value="TauE"/>
    <property type="match status" value="1"/>
</dbReference>
<organism evidence="9 10">
    <name type="scientific">Microbacterium mangrovi</name>
    <dbReference type="NCBI Taxonomy" id="1348253"/>
    <lineage>
        <taxon>Bacteria</taxon>
        <taxon>Bacillati</taxon>
        <taxon>Actinomycetota</taxon>
        <taxon>Actinomycetes</taxon>
        <taxon>Micrococcales</taxon>
        <taxon>Microbacteriaceae</taxon>
        <taxon>Microbacterium</taxon>
    </lineage>
</organism>
<reference evidence="9 10" key="1">
    <citation type="submission" date="2014-11" db="EMBL/GenBank/DDBJ databases">
        <title>Genome sequence of Microbacterium mangrovi MUSC 115(T).</title>
        <authorList>
            <person name="Lee L.-H."/>
        </authorList>
    </citation>
    <scope>NUCLEOTIDE SEQUENCE [LARGE SCALE GENOMIC DNA]</scope>
    <source>
        <strain evidence="9 10">MUSC 115</strain>
    </source>
</reference>
<evidence type="ECO:0000313" key="9">
    <source>
        <dbReference type="EMBL" id="KHK99941.1"/>
    </source>
</evidence>
<comment type="similarity">
    <text evidence="2 8">Belongs to the 4-toluene sulfonate uptake permease (TSUP) (TC 2.A.102) family.</text>
</comment>
<evidence type="ECO:0000256" key="8">
    <source>
        <dbReference type="RuleBase" id="RU363041"/>
    </source>
</evidence>
<keyword evidence="4 8" id="KW-1003">Cell membrane</keyword>
<keyword evidence="7 8" id="KW-0472">Membrane</keyword>
<evidence type="ECO:0000313" key="10">
    <source>
        <dbReference type="Proteomes" id="UP000031030"/>
    </source>
</evidence>
<feature type="transmembrane region" description="Helical" evidence="8">
    <location>
        <begin position="166"/>
        <end position="184"/>
    </location>
</feature>
<evidence type="ECO:0000256" key="4">
    <source>
        <dbReference type="ARBA" id="ARBA00022475"/>
    </source>
</evidence>
<feature type="transmembrane region" description="Helical" evidence="8">
    <location>
        <begin position="99"/>
        <end position="117"/>
    </location>
</feature>
<comment type="subcellular location">
    <subcellularLocation>
        <location evidence="1 8">Cell membrane</location>
        <topology evidence="1 8">Multi-pass membrane protein</topology>
    </subcellularLocation>
</comment>
<protein>
    <recommendedName>
        <fullName evidence="8">Probable membrane transporter protein</fullName>
    </recommendedName>
</protein>
<evidence type="ECO:0000256" key="3">
    <source>
        <dbReference type="ARBA" id="ARBA00022448"/>
    </source>
</evidence>
<dbReference type="AlphaFoldDB" id="A0A0B2AE76"/>
<dbReference type="InterPro" id="IPR052017">
    <property type="entry name" value="TSUP"/>
</dbReference>
<dbReference type="InterPro" id="IPR002781">
    <property type="entry name" value="TM_pro_TauE-like"/>
</dbReference>
<proteinExistence type="inferred from homology"/>
<dbReference type="Proteomes" id="UP000031030">
    <property type="component" value="Unassembled WGS sequence"/>
</dbReference>
<name>A0A0B2AE76_9MICO</name>
<dbReference type="PANTHER" id="PTHR30269">
    <property type="entry name" value="TRANSMEMBRANE PROTEIN YFCA"/>
    <property type="match status" value="1"/>
</dbReference>
<keyword evidence="6 8" id="KW-1133">Transmembrane helix</keyword>
<dbReference type="RefSeq" id="WP_039394447.1">
    <property type="nucleotide sequence ID" value="NZ_JTDK01000001.1"/>
</dbReference>
<feature type="transmembrane region" description="Helical" evidence="8">
    <location>
        <begin position="74"/>
        <end position="93"/>
    </location>
</feature>
<dbReference type="STRING" id="1348253.LK09_01040"/>
<dbReference type="EMBL" id="JTDK01000001">
    <property type="protein sequence ID" value="KHK99941.1"/>
    <property type="molecule type" value="Genomic_DNA"/>
</dbReference>
<comment type="caution">
    <text evidence="9">The sequence shown here is derived from an EMBL/GenBank/DDBJ whole genome shotgun (WGS) entry which is preliminary data.</text>
</comment>
<evidence type="ECO:0000256" key="7">
    <source>
        <dbReference type="ARBA" id="ARBA00023136"/>
    </source>
</evidence>
<sequence>MIDLAPWAWVLLALAAAVIGVSKTALPGANTLSIAIFAAFLPARTSTAAMLLLLIVGDMFALLTYRRHAHWPTLIRLAPAVIGGLILGAVFLAYASNAVVRPVIGGILLAMVAITLWRRRSASSDTITHAHLGATIGYGTLGGFTTMVANAGGPVMSMYLLAMRTPVKVFLGTAAWFFAIVNLVKLPVLAALGLFTVPVLLMDLVLVPLVVVGALVGRWLIPRIHQRLFDRIVMILTIVGAAYLLIP</sequence>
<feature type="transmembrane region" description="Helical" evidence="8">
    <location>
        <begin position="228"/>
        <end position="246"/>
    </location>
</feature>
<dbReference type="GO" id="GO:0005886">
    <property type="term" value="C:plasma membrane"/>
    <property type="evidence" value="ECO:0007669"/>
    <property type="project" value="UniProtKB-SubCell"/>
</dbReference>